<evidence type="ECO:0000259" key="3">
    <source>
        <dbReference type="PROSITE" id="PS50206"/>
    </source>
</evidence>
<name>A0A8C2N5Q1_CAPHI</name>
<dbReference type="GO" id="GO:0070221">
    <property type="term" value="P:sulfide oxidation, using sulfide:quinone oxidoreductase"/>
    <property type="evidence" value="ECO:0007669"/>
    <property type="project" value="InterPro"/>
</dbReference>
<feature type="domain" description="Rhodanese" evidence="3">
    <location>
        <begin position="68"/>
        <end position="165"/>
    </location>
</feature>
<protein>
    <recommendedName>
        <fullName evidence="3">Rhodanese domain-containing protein</fullName>
    </recommendedName>
</protein>
<sequence>MLPAPRGRAGAKFLILTFAVRTMAGGTCRGDLGSALGQVVALGALGTARVEEYAEGGAKGRGGGALPASGRARLFDVRSREEAAAGTIPGALNIPVSELESALQMEPAAFKALYSAEKPKLEENLIFFCQIGKRGLQATQLAQRLGYKGARNYEGAYREWLQKEG</sequence>
<evidence type="ECO:0000313" key="4">
    <source>
        <dbReference type="Ensembl" id="ENSCHIP00010000333.1"/>
    </source>
</evidence>
<dbReference type="Gene3D" id="3.40.250.10">
    <property type="entry name" value="Rhodanese-like domain"/>
    <property type="match status" value="1"/>
</dbReference>
<keyword evidence="2" id="KW-0732">Signal</keyword>
<dbReference type="SMART" id="SM00450">
    <property type="entry name" value="RHOD"/>
    <property type="match status" value="1"/>
</dbReference>
<dbReference type="InterPro" id="IPR042457">
    <property type="entry name" value="TSTD1_mml"/>
</dbReference>
<evidence type="ECO:0000256" key="2">
    <source>
        <dbReference type="SAM" id="SignalP"/>
    </source>
</evidence>
<dbReference type="GO" id="GO:0050337">
    <property type="term" value="F:thiosulfate-thiol sulfurtransferase activity"/>
    <property type="evidence" value="ECO:0007669"/>
    <property type="project" value="InterPro"/>
</dbReference>
<dbReference type="GO" id="GO:0005737">
    <property type="term" value="C:cytoplasm"/>
    <property type="evidence" value="ECO:0007669"/>
    <property type="project" value="TreeGrafter"/>
</dbReference>
<feature type="chain" id="PRO_5034004896" description="Rhodanese domain-containing protein" evidence="2">
    <location>
        <begin position="26"/>
        <end position="165"/>
    </location>
</feature>
<organism evidence="4">
    <name type="scientific">Capra hircus</name>
    <name type="common">Goat</name>
    <dbReference type="NCBI Taxonomy" id="9925"/>
    <lineage>
        <taxon>Eukaryota</taxon>
        <taxon>Metazoa</taxon>
        <taxon>Chordata</taxon>
        <taxon>Craniata</taxon>
        <taxon>Vertebrata</taxon>
        <taxon>Euteleostomi</taxon>
        <taxon>Mammalia</taxon>
        <taxon>Eutheria</taxon>
        <taxon>Laurasiatheria</taxon>
        <taxon>Artiodactyla</taxon>
        <taxon>Ruminantia</taxon>
        <taxon>Pecora</taxon>
        <taxon>Bovidae</taxon>
        <taxon>Caprinae</taxon>
        <taxon>Capra</taxon>
    </lineage>
</organism>
<dbReference type="InterPro" id="IPR001763">
    <property type="entry name" value="Rhodanese-like_dom"/>
</dbReference>
<feature type="active site" description="Cysteine persulfide intermediate" evidence="1">
    <location>
        <position position="129"/>
    </location>
</feature>
<reference evidence="4" key="2">
    <citation type="submission" date="2025-08" db="UniProtKB">
        <authorList>
            <consortium name="Ensembl"/>
        </authorList>
    </citation>
    <scope>IDENTIFICATION</scope>
</reference>
<dbReference type="SUPFAM" id="SSF52821">
    <property type="entry name" value="Rhodanese/Cell cycle control phosphatase"/>
    <property type="match status" value="1"/>
</dbReference>
<proteinExistence type="predicted"/>
<feature type="signal peptide" evidence="2">
    <location>
        <begin position="1"/>
        <end position="25"/>
    </location>
</feature>
<dbReference type="PANTHER" id="PTHR45544">
    <property type="entry name" value="THIOSULFATE:GLUTATHIONE SULFURTRANSFERASE"/>
    <property type="match status" value="1"/>
</dbReference>
<dbReference type="PANTHER" id="PTHR45544:SF1">
    <property type="entry name" value="THIOSULFATE:GLUTATHIONE SULFURTRANSFERASE"/>
    <property type="match status" value="1"/>
</dbReference>
<dbReference type="AlphaFoldDB" id="A0A8C2N5Q1"/>
<reference evidence="4" key="1">
    <citation type="submission" date="2019-03" db="EMBL/GenBank/DDBJ databases">
        <title>Genome sequencing and reference-guided assembly of Black Bengal Goat (Capra hircus).</title>
        <authorList>
            <person name="Siddiki A.Z."/>
            <person name="Baten A."/>
            <person name="Billah M."/>
            <person name="Alam M.A.U."/>
            <person name="Shawrob K.S.M."/>
            <person name="Saha S."/>
            <person name="Chowdhury M."/>
            <person name="Rahman A.H."/>
            <person name="Stear M."/>
            <person name="Miah G."/>
            <person name="Das G.B."/>
            <person name="Hossain M.M."/>
            <person name="Kumkum M."/>
            <person name="Islam M.S."/>
            <person name="Mollah A.M."/>
            <person name="Ahsan A."/>
            <person name="Tusar F."/>
            <person name="Khan M.K.I."/>
        </authorList>
    </citation>
    <scope>NUCLEOTIDE SEQUENCE [LARGE SCALE GENOMIC DNA]</scope>
</reference>
<dbReference type="FunFam" id="3.40.250.10:FF:000031">
    <property type="entry name" value="Thiosulfate sulfurtransferase like domain containing 1"/>
    <property type="match status" value="1"/>
</dbReference>
<dbReference type="Pfam" id="PF00581">
    <property type="entry name" value="Rhodanese"/>
    <property type="match status" value="1"/>
</dbReference>
<evidence type="ECO:0000256" key="1">
    <source>
        <dbReference type="PIRSR" id="PIRSR642457-1"/>
    </source>
</evidence>
<accession>A0A8C2N5Q1</accession>
<dbReference type="InterPro" id="IPR036873">
    <property type="entry name" value="Rhodanese-like_dom_sf"/>
</dbReference>
<dbReference type="PROSITE" id="PS50206">
    <property type="entry name" value="RHODANESE_3"/>
    <property type="match status" value="1"/>
</dbReference>
<dbReference type="Ensembl" id="ENSCHIT00010000530.1">
    <property type="protein sequence ID" value="ENSCHIP00010000333.1"/>
    <property type="gene ID" value="ENSCHIG00010000336.1"/>
</dbReference>